<evidence type="ECO:0000256" key="10">
    <source>
        <dbReference type="ARBA" id="ARBA00023180"/>
    </source>
</evidence>
<keyword evidence="7 12" id="KW-1133">Transmembrane helix</keyword>
<feature type="signal peptide" evidence="13">
    <location>
        <begin position="1"/>
        <end position="32"/>
    </location>
</feature>
<name>A0AA88HC85_ARTSF</name>
<dbReference type="InterPro" id="IPR011029">
    <property type="entry name" value="DEATH-like_dom_sf"/>
</dbReference>
<evidence type="ECO:0000256" key="5">
    <source>
        <dbReference type="ARBA" id="ARBA00022729"/>
    </source>
</evidence>
<protein>
    <recommendedName>
        <fullName evidence="18">Tumor necrosis factor receptor superfamily member 16</fullName>
    </recommendedName>
</protein>
<feature type="repeat" description="TNFR-Cys" evidence="11">
    <location>
        <begin position="156"/>
        <end position="196"/>
    </location>
</feature>
<dbReference type="Pfam" id="PF00020">
    <property type="entry name" value="TNFR_c6"/>
    <property type="match status" value="3"/>
</dbReference>
<feature type="repeat" description="TNFR-Cys" evidence="11">
    <location>
        <begin position="25"/>
        <end position="72"/>
    </location>
</feature>
<dbReference type="SMART" id="SM00208">
    <property type="entry name" value="TNFR"/>
    <property type="match status" value="4"/>
</dbReference>
<evidence type="ECO:0000256" key="2">
    <source>
        <dbReference type="ARBA" id="ARBA00022475"/>
    </source>
</evidence>
<comment type="caution">
    <text evidence="11">Lacks conserved residue(s) required for the propagation of feature annotation.</text>
</comment>
<feature type="chain" id="PRO_5041672107" description="Tumor necrosis factor receptor superfamily member 16" evidence="13">
    <location>
        <begin position="33"/>
        <end position="414"/>
    </location>
</feature>
<feature type="repeat" description="TNFR-Cys" evidence="11">
    <location>
        <begin position="74"/>
        <end position="115"/>
    </location>
</feature>
<feature type="disulfide bond" evidence="11">
    <location>
        <begin position="136"/>
        <end position="154"/>
    </location>
</feature>
<evidence type="ECO:0000259" key="15">
    <source>
        <dbReference type="PROSITE" id="PS50050"/>
    </source>
</evidence>
<dbReference type="InterPro" id="IPR001368">
    <property type="entry name" value="TNFR/NGFR_Cys_rich_reg"/>
</dbReference>
<keyword evidence="8 12" id="KW-0472">Membrane</keyword>
<evidence type="ECO:0008006" key="18">
    <source>
        <dbReference type="Google" id="ProtNLM"/>
    </source>
</evidence>
<keyword evidence="10" id="KW-0325">Glycoprotein</keyword>
<evidence type="ECO:0000256" key="11">
    <source>
        <dbReference type="PROSITE-ProRule" id="PRU00206"/>
    </source>
</evidence>
<keyword evidence="2" id="KW-1003">Cell membrane</keyword>
<dbReference type="InterPro" id="IPR000488">
    <property type="entry name" value="Death_dom"/>
</dbReference>
<evidence type="ECO:0000256" key="4">
    <source>
        <dbReference type="ARBA" id="ARBA00022703"/>
    </source>
</evidence>
<evidence type="ECO:0000313" key="17">
    <source>
        <dbReference type="Proteomes" id="UP001187531"/>
    </source>
</evidence>
<dbReference type="SUPFAM" id="SSF47986">
    <property type="entry name" value="DEATH domain"/>
    <property type="match status" value="1"/>
</dbReference>
<dbReference type="AlphaFoldDB" id="A0AA88HC85"/>
<dbReference type="GO" id="GO:0005886">
    <property type="term" value="C:plasma membrane"/>
    <property type="evidence" value="ECO:0007669"/>
    <property type="project" value="UniProtKB-SubCell"/>
</dbReference>
<feature type="disulfide bond" evidence="11">
    <location>
        <begin position="175"/>
        <end position="188"/>
    </location>
</feature>
<sequence length="414" mass="46717">MFMIIMMNKNKIQRFIYLLEFFLALCVAEVSSEFIEQRTRNCIDNELCDTCTLCAPGFETSHVCTETKDTVCTQCIPGQSFNPVAGRNVYCKPCKDCPINSRLKRSCNLTHNTECECERDFYIDLASGTCKPCTVCTHGYGAARPCSPFHNTLCRTCPHGTYNNMHSTTSGCIPCTQCKESQHILHRCTHIQDTICAESDIPFNGRRRDMDTIDEEAEESDSIIAIYCALLASVVFGLLVYVTIKQCRAKPPIKTNGTVPSSASVPLCHPRPTLVDMELPPSRLDRRAKPNDVRPIMVVNEKGKKLRTALAETRMRDVSLAKRREMEILLDMRSNDDWMLLAEYLGYSSPRINVLGQRALEKQVPPARCLLSDWAKQEESYIGYLAEALEDIGREDVATVLWRSDDSSRPLDIL</sequence>
<dbReference type="GO" id="GO:0006915">
    <property type="term" value="P:apoptotic process"/>
    <property type="evidence" value="ECO:0007669"/>
    <property type="project" value="UniProtKB-KW"/>
</dbReference>
<evidence type="ECO:0000259" key="14">
    <source>
        <dbReference type="PROSITE" id="PS50017"/>
    </source>
</evidence>
<evidence type="ECO:0000256" key="12">
    <source>
        <dbReference type="SAM" id="Phobius"/>
    </source>
</evidence>
<feature type="transmembrane region" description="Helical" evidence="12">
    <location>
        <begin position="224"/>
        <end position="244"/>
    </location>
</feature>
<gene>
    <name evidence="16" type="ORF">QYM36_014359</name>
</gene>
<evidence type="ECO:0000256" key="3">
    <source>
        <dbReference type="ARBA" id="ARBA00022692"/>
    </source>
</evidence>
<feature type="disulfide bond" evidence="11">
    <location>
        <begin position="133"/>
        <end position="146"/>
    </location>
</feature>
<dbReference type="Gene3D" id="1.10.533.10">
    <property type="entry name" value="Death Domain, Fas"/>
    <property type="match status" value="1"/>
</dbReference>
<keyword evidence="6" id="KW-0677">Repeat</keyword>
<keyword evidence="17" id="KW-1185">Reference proteome</keyword>
<evidence type="ECO:0000256" key="8">
    <source>
        <dbReference type="ARBA" id="ARBA00023136"/>
    </source>
</evidence>
<feature type="disulfide bond" evidence="11">
    <location>
        <begin position="157"/>
        <end position="172"/>
    </location>
</feature>
<feature type="domain" description="TNFR-Cys" evidence="15">
    <location>
        <begin position="74"/>
        <end position="115"/>
    </location>
</feature>
<dbReference type="InterPro" id="IPR041448">
    <property type="entry name" value="TNFR16_TM"/>
</dbReference>
<evidence type="ECO:0000256" key="9">
    <source>
        <dbReference type="ARBA" id="ARBA00023157"/>
    </source>
</evidence>
<accession>A0AA88HC85</accession>
<feature type="disulfide bond" evidence="11">
    <location>
        <begin position="54"/>
        <end position="72"/>
    </location>
</feature>
<feature type="repeat" description="TNFR-Cys" evidence="11">
    <location>
        <begin position="116"/>
        <end position="154"/>
    </location>
</feature>
<feature type="domain" description="Death" evidence="14">
    <location>
        <begin position="337"/>
        <end position="405"/>
    </location>
</feature>
<feature type="disulfide bond" evidence="11">
    <location>
        <begin position="51"/>
        <end position="64"/>
    </location>
</feature>
<dbReference type="SMART" id="SM00005">
    <property type="entry name" value="DEATH"/>
    <property type="match status" value="1"/>
</dbReference>
<dbReference type="GO" id="GO:0007266">
    <property type="term" value="P:Rho protein signal transduction"/>
    <property type="evidence" value="ECO:0007669"/>
    <property type="project" value="TreeGrafter"/>
</dbReference>
<dbReference type="Gene3D" id="6.10.250.1780">
    <property type="match status" value="1"/>
</dbReference>
<keyword evidence="3 12" id="KW-0812">Transmembrane</keyword>
<keyword evidence="9 11" id="KW-1015">Disulfide bond</keyword>
<comment type="subcellular location">
    <subcellularLocation>
        <location evidence="1">Cell membrane</location>
        <topology evidence="1">Single-pass membrane protein</topology>
    </subcellularLocation>
</comment>
<organism evidence="16 17">
    <name type="scientific">Artemia franciscana</name>
    <name type="common">Brine shrimp</name>
    <name type="synonym">Artemia sanfranciscana</name>
    <dbReference type="NCBI Taxonomy" id="6661"/>
    <lineage>
        <taxon>Eukaryota</taxon>
        <taxon>Metazoa</taxon>
        <taxon>Ecdysozoa</taxon>
        <taxon>Arthropoda</taxon>
        <taxon>Crustacea</taxon>
        <taxon>Branchiopoda</taxon>
        <taxon>Anostraca</taxon>
        <taxon>Artemiidae</taxon>
        <taxon>Artemia</taxon>
    </lineage>
</organism>
<dbReference type="SUPFAM" id="SSF57586">
    <property type="entry name" value="TNF receptor-like"/>
    <property type="match status" value="2"/>
</dbReference>
<dbReference type="GO" id="GO:0005035">
    <property type="term" value="F:death receptor activity"/>
    <property type="evidence" value="ECO:0007669"/>
    <property type="project" value="TreeGrafter"/>
</dbReference>
<dbReference type="PROSITE" id="PS50050">
    <property type="entry name" value="TNFR_NGFR_2"/>
    <property type="match status" value="4"/>
</dbReference>
<keyword evidence="5 13" id="KW-0732">Signal</keyword>
<evidence type="ECO:0000256" key="13">
    <source>
        <dbReference type="SAM" id="SignalP"/>
    </source>
</evidence>
<dbReference type="Pfam" id="PF00531">
    <property type="entry name" value="Death"/>
    <property type="match status" value="1"/>
</dbReference>
<evidence type="ECO:0000256" key="1">
    <source>
        <dbReference type="ARBA" id="ARBA00004162"/>
    </source>
</evidence>
<evidence type="ECO:0000256" key="7">
    <source>
        <dbReference type="ARBA" id="ARBA00022989"/>
    </source>
</evidence>
<dbReference type="PROSITE" id="PS00652">
    <property type="entry name" value="TNFR_NGFR_1"/>
    <property type="match status" value="1"/>
</dbReference>
<dbReference type="GO" id="GO:0015026">
    <property type="term" value="F:coreceptor activity"/>
    <property type="evidence" value="ECO:0007669"/>
    <property type="project" value="TreeGrafter"/>
</dbReference>
<keyword evidence="4" id="KW-0053">Apoptosis</keyword>
<dbReference type="Pfam" id="PF18422">
    <property type="entry name" value="TNFR_16_TM"/>
    <property type="match status" value="1"/>
</dbReference>
<dbReference type="EMBL" id="JAVRJZ010000018">
    <property type="protein sequence ID" value="KAK2708728.1"/>
    <property type="molecule type" value="Genomic_DNA"/>
</dbReference>
<feature type="disulfide bond" evidence="11">
    <location>
        <begin position="94"/>
        <end position="107"/>
    </location>
</feature>
<comment type="caution">
    <text evidence="16">The sequence shown here is derived from an EMBL/GenBank/DDBJ whole genome shotgun (WGS) entry which is preliminary data.</text>
</comment>
<dbReference type="InterPro" id="IPR052302">
    <property type="entry name" value="Neurotrophin_rcpt-DD"/>
</dbReference>
<feature type="disulfide bond" evidence="11">
    <location>
        <begin position="178"/>
        <end position="196"/>
    </location>
</feature>
<dbReference type="Gene3D" id="2.10.50.10">
    <property type="entry name" value="Tumor Necrosis Factor Receptor, subunit A, domain 2"/>
    <property type="match status" value="4"/>
</dbReference>
<dbReference type="GO" id="GO:0048406">
    <property type="term" value="F:nerve growth factor binding"/>
    <property type="evidence" value="ECO:0007669"/>
    <property type="project" value="TreeGrafter"/>
</dbReference>
<dbReference type="GO" id="GO:0009986">
    <property type="term" value="C:cell surface"/>
    <property type="evidence" value="ECO:0007669"/>
    <property type="project" value="TreeGrafter"/>
</dbReference>
<dbReference type="PANTHER" id="PTHR46605:SF2">
    <property type="entry name" value="TNFR-CYS DOMAIN-CONTAINING PROTEIN"/>
    <property type="match status" value="1"/>
</dbReference>
<evidence type="ECO:0000313" key="16">
    <source>
        <dbReference type="EMBL" id="KAK2708728.1"/>
    </source>
</evidence>
<feature type="domain" description="TNFR-Cys" evidence="15">
    <location>
        <begin position="25"/>
        <end position="72"/>
    </location>
</feature>
<feature type="domain" description="TNFR-Cys" evidence="15">
    <location>
        <begin position="116"/>
        <end position="154"/>
    </location>
</feature>
<evidence type="ECO:0000256" key="6">
    <source>
        <dbReference type="ARBA" id="ARBA00022737"/>
    </source>
</evidence>
<feature type="domain" description="TNFR-Cys" evidence="15">
    <location>
        <begin position="156"/>
        <end position="196"/>
    </location>
</feature>
<dbReference type="Proteomes" id="UP001187531">
    <property type="component" value="Unassembled WGS sequence"/>
</dbReference>
<dbReference type="PANTHER" id="PTHR46605">
    <property type="entry name" value="TUMOR NECROSIS FACTOR RECEPTOR"/>
    <property type="match status" value="1"/>
</dbReference>
<dbReference type="PROSITE" id="PS50017">
    <property type="entry name" value="DEATH_DOMAIN"/>
    <property type="match status" value="1"/>
</dbReference>
<reference evidence="16" key="1">
    <citation type="submission" date="2023-07" db="EMBL/GenBank/DDBJ databases">
        <title>Chromosome-level genome assembly of Artemia franciscana.</title>
        <authorList>
            <person name="Jo E."/>
        </authorList>
    </citation>
    <scope>NUCLEOTIDE SEQUENCE</scope>
    <source>
        <tissue evidence="16">Whole body</tissue>
    </source>
</reference>
<proteinExistence type="predicted"/>
<feature type="disulfide bond" evidence="11">
    <location>
        <begin position="97"/>
        <end position="115"/>
    </location>
</feature>